<gene>
    <name evidence="1" type="ORF">LEP1GSC038_3608</name>
</gene>
<dbReference type="AlphaFoldDB" id="M6FQ29"/>
<organism evidence="1 2">
    <name type="scientific">Leptospira weilii str. 2006001855</name>
    <dbReference type="NCBI Taxonomy" id="996804"/>
    <lineage>
        <taxon>Bacteria</taxon>
        <taxon>Pseudomonadati</taxon>
        <taxon>Spirochaetota</taxon>
        <taxon>Spirochaetia</taxon>
        <taxon>Leptospirales</taxon>
        <taxon>Leptospiraceae</taxon>
        <taxon>Leptospira</taxon>
    </lineage>
</organism>
<name>M6FQ29_9LEPT</name>
<sequence length="51" mass="6170">MDLKSVFENRLTRFYSIDWGKFYIVSMQGSWERILDLGTKGDYFFRIPVEN</sequence>
<evidence type="ECO:0000313" key="1">
    <source>
        <dbReference type="EMBL" id="EMM72264.1"/>
    </source>
</evidence>
<reference evidence="1 2" key="1">
    <citation type="submission" date="2013-01" db="EMBL/GenBank/DDBJ databases">
        <authorList>
            <person name="Harkins D.M."/>
            <person name="Durkin A.S."/>
            <person name="Brinkac L.M."/>
            <person name="Haft D.H."/>
            <person name="Selengut J.D."/>
            <person name="Sanka R."/>
            <person name="DePew J."/>
            <person name="Purushe J."/>
            <person name="Hospenthal D.R."/>
            <person name="Murray C.K."/>
            <person name="Pimentel G."/>
            <person name="Wasfy M."/>
            <person name="Vinetz J.M."/>
            <person name="Sutton G.G."/>
            <person name="Nierman W.C."/>
            <person name="Fouts D.E."/>
        </authorList>
    </citation>
    <scope>NUCLEOTIDE SEQUENCE [LARGE SCALE GENOMIC DNA]</scope>
    <source>
        <strain evidence="1 2">2006001855</strain>
    </source>
</reference>
<dbReference type="EMBL" id="AFJM02000042">
    <property type="protein sequence ID" value="EMM72264.1"/>
    <property type="molecule type" value="Genomic_DNA"/>
</dbReference>
<proteinExistence type="predicted"/>
<comment type="caution">
    <text evidence="1">The sequence shown here is derived from an EMBL/GenBank/DDBJ whole genome shotgun (WGS) entry which is preliminary data.</text>
</comment>
<protein>
    <submittedName>
        <fullName evidence="1">Uncharacterized protein</fullName>
    </submittedName>
</protein>
<dbReference type="Proteomes" id="UP000012101">
    <property type="component" value="Unassembled WGS sequence"/>
</dbReference>
<accession>M6FQ29</accession>
<evidence type="ECO:0000313" key="2">
    <source>
        <dbReference type="Proteomes" id="UP000012101"/>
    </source>
</evidence>